<dbReference type="Proteomes" id="UP000031937">
    <property type="component" value="Unassembled WGS sequence"/>
</dbReference>
<gene>
    <name evidence="2" type="ORF">BA92_09020</name>
    <name evidence="3" type="ORF">IE90_08300</name>
</gene>
<dbReference type="Proteomes" id="UP000031980">
    <property type="component" value="Unassembled WGS sequence"/>
</dbReference>
<dbReference type="AlphaFoldDB" id="A0A0C3RDK5"/>
<evidence type="ECO:0000313" key="3">
    <source>
        <dbReference type="EMBL" id="KIO45407.1"/>
    </source>
</evidence>
<reference evidence="2 5" key="1">
    <citation type="submission" date="2014-07" db="EMBL/GenBank/DDBJ databases">
        <title>Porphyromonadaceae bacterium OUH 308042 = ATCC BAA-2681 = DSM 28342 draft genome.</title>
        <authorList>
            <person name="Sydenham T.V."/>
            <person name="Hasman H."/>
            <person name="Justensen U.S."/>
        </authorList>
    </citation>
    <scope>NUCLEOTIDE SEQUENCE [LARGE SCALE GENOMIC DNA]</scope>
    <source>
        <strain evidence="2 5">OUH 308042</strain>
    </source>
</reference>
<accession>A0A0C3RDK5</accession>
<dbReference type="EMBL" id="JPIT01000018">
    <property type="protein sequence ID" value="KIO45407.1"/>
    <property type="molecule type" value="Genomic_DNA"/>
</dbReference>
<name>A0A0C3RDK5_9PORP</name>
<sequence>MNLNELIGFIHSQEAEDEKLKALESLIEKFPYFALPRMIYLKLLHVSGQIAYTEKLKQNTIYIPDHKQFYRFLHDMIPLEEKMAFTFFESDAKNHMAIEFIKDTEEINLKKDPSSSATPLLIPYRIENEFPDEEILPISEIAHVLRKPSKNKNTNRDLPTEGSEQKNRPILKDPEDTSKNSGIAIEENESFFSETLAKIYVKQKLYDKAVATYLKLSLKYPEKSIYFANQIEKIKEIINNNTNSSCT</sequence>
<dbReference type="EMBL" id="JPIU01000039">
    <property type="protein sequence ID" value="KIO44336.1"/>
    <property type="molecule type" value="Genomic_DNA"/>
</dbReference>
<evidence type="ECO:0000256" key="1">
    <source>
        <dbReference type="SAM" id="MobiDB-lite"/>
    </source>
</evidence>
<keyword evidence="5" id="KW-1185">Reference proteome</keyword>
<evidence type="ECO:0008006" key="6">
    <source>
        <dbReference type="Google" id="ProtNLM"/>
    </source>
</evidence>
<reference evidence="3 4" key="2">
    <citation type="submission" date="2014-07" db="EMBL/GenBank/DDBJ databases">
        <title>Porphyromonadaceae bacterium OUH 334697 = ATCC BAA-2682 = DSM 28341 draft genome.</title>
        <authorList>
            <person name="Sydenham T.V."/>
            <person name="Hasman H."/>
            <person name="Justesen U.S."/>
        </authorList>
    </citation>
    <scope>NUCLEOTIDE SEQUENCE [LARGE SCALE GENOMIC DNA]</scope>
    <source>
        <strain evidence="3 4">OUH 334697</strain>
    </source>
</reference>
<evidence type="ECO:0000313" key="5">
    <source>
        <dbReference type="Proteomes" id="UP000031980"/>
    </source>
</evidence>
<evidence type="ECO:0000313" key="4">
    <source>
        <dbReference type="Proteomes" id="UP000031937"/>
    </source>
</evidence>
<comment type="caution">
    <text evidence="2">The sequence shown here is derived from an EMBL/GenBank/DDBJ whole genome shotgun (WGS) entry which is preliminary data.</text>
</comment>
<feature type="region of interest" description="Disordered" evidence="1">
    <location>
        <begin position="149"/>
        <end position="179"/>
    </location>
</feature>
<organism evidence="2 5">
    <name type="scientific">Sanguibacteroides justesenii</name>
    <dbReference type="NCBI Taxonomy" id="1547597"/>
    <lineage>
        <taxon>Bacteria</taxon>
        <taxon>Pseudomonadati</taxon>
        <taxon>Bacteroidota</taxon>
        <taxon>Bacteroidia</taxon>
        <taxon>Bacteroidales</taxon>
        <taxon>Porphyromonadaceae</taxon>
        <taxon>Sanguibacteroides</taxon>
    </lineage>
</organism>
<proteinExistence type="predicted"/>
<evidence type="ECO:0000313" key="2">
    <source>
        <dbReference type="EMBL" id="KIO44336.1"/>
    </source>
</evidence>
<protein>
    <recommendedName>
        <fullName evidence="6">Tetratricopeptide repeat protein</fullName>
    </recommendedName>
</protein>
<feature type="compositionally biased region" description="Basic and acidic residues" evidence="1">
    <location>
        <begin position="154"/>
        <end position="178"/>
    </location>
</feature>